<comment type="caution">
    <text evidence="5">The sequence shown here is derived from an EMBL/GenBank/DDBJ whole genome shotgun (WGS) entry which is preliminary data.</text>
</comment>
<dbReference type="InterPro" id="IPR011991">
    <property type="entry name" value="ArsR-like_HTH"/>
</dbReference>
<dbReference type="SMART" id="SM00418">
    <property type="entry name" value="HTH_ARSR"/>
    <property type="match status" value="1"/>
</dbReference>
<dbReference type="Gene3D" id="1.10.10.10">
    <property type="entry name" value="Winged helix-like DNA-binding domain superfamily/Winged helix DNA-binding domain"/>
    <property type="match status" value="1"/>
</dbReference>
<dbReference type="AlphaFoldDB" id="A0A430FUP2"/>
<dbReference type="EMBL" id="QXGK01000007">
    <property type="protein sequence ID" value="RSX56945.1"/>
    <property type="molecule type" value="Genomic_DNA"/>
</dbReference>
<name>A0A430FUP2_9BIFI</name>
<keyword evidence="6" id="KW-1185">Reference proteome</keyword>
<dbReference type="GO" id="GO:0003700">
    <property type="term" value="F:DNA-binding transcription factor activity"/>
    <property type="evidence" value="ECO:0007669"/>
    <property type="project" value="InterPro"/>
</dbReference>
<proteinExistence type="predicted"/>
<gene>
    <name evidence="5" type="ORF">D2E24_0890</name>
</gene>
<dbReference type="InterPro" id="IPR051081">
    <property type="entry name" value="HTH_MetalResp_TranReg"/>
</dbReference>
<dbReference type="InterPro" id="IPR036388">
    <property type="entry name" value="WH-like_DNA-bd_sf"/>
</dbReference>
<dbReference type="Pfam" id="PF01022">
    <property type="entry name" value="HTH_5"/>
    <property type="match status" value="1"/>
</dbReference>
<dbReference type="PROSITE" id="PS50987">
    <property type="entry name" value="HTH_ARSR_2"/>
    <property type="match status" value="1"/>
</dbReference>
<accession>A0A430FUP2</accession>
<evidence type="ECO:0000313" key="5">
    <source>
        <dbReference type="EMBL" id="RSX56945.1"/>
    </source>
</evidence>
<dbReference type="RefSeq" id="WP_206430930.1">
    <property type="nucleotide sequence ID" value="NZ_QXGK01000007.1"/>
</dbReference>
<dbReference type="PANTHER" id="PTHR33154">
    <property type="entry name" value="TRANSCRIPTIONAL REGULATOR, ARSR FAMILY"/>
    <property type="match status" value="1"/>
</dbReference>
<keyword evidence="2" id="KW-0238">DNA-binding</keyword>
<keyword evidence="1" id="KW-0805">Transcription regulation</keyword>
<evidence type="ECO:0000313" key="6">
    <source>
        <dbReference type="Proteomes" id="UP000287470"/>
    </source>
</evidence>
<dbReference type="InterPro" id="IPR001845">
    <property type="entry name" value="HTH_ArsR_DNA-bd_dom"/>
</dbReference>
<evidence type="ECO:0000256" key="1">
    <source>
        <dbReference type="ARBA" id="ARBA00023015"/>
    </source>
</evidence>
<organism evidence="5 6">
    <name type="scientific">Bifidobacterium samirii</name>
    <dbReference type="NCBI Taxonomy" id="2306974"/>
    <lineage>
        <taxon>Bacteria</taxon>
        <taxon>Bacillati</taxon>
        <taxon>Actinomycetota</taxon>
        <taxon>Actinomycetes</taxon>
        <taxon>Bifidobacteriales</taxon>
        <taxon>Bifidobacteriaceae</taxon>
        <taxon>Bifidobacterium</taxon>
    </lineage>
</organism>
<evidence type="ECO:0000259" key="4">
    <source>
        <dbReference type="PROSITE" id="PS50987"/>
    </source>
</evidence>
<keyword evidence="3" id="KW-0804">Transcription</keyword>
<dbReference type="NCBIfam" id="NF033788">
    <property type="entry name" value="HTH_metalloreg"/>
    <property type="match status" value="1"/>
</dbReference>
<evidence type="ECO:0000256" key="2">
    <source>
        <dbReference type="ARBA" id="ARBA00023125"/>
    </source>
</evidence>
<reference evidence="5 6" key="1">
    <citation type="submission" date="2018-09" db="EMBL/GenBank/DDBJ databases">
        <title>Characterization of the phylogenetic diversity of five novel species belonging to the genus Bifidobacterium.</title>
        <authorList>
            <person name="Lugli G.A."/>
            <person name="Duranti S."/>
            <person name="Milani C."/>
        </authorList>
    </citation>
    <scope>NUCLEOTIDE SEQUENCE [LARGE SCALE GENOMIC DNA]</scope>
    <source>
        <strain evidence="5 6">2033B</strain>
    </source>
</reference>
<dbReference type="SUPFAM" id="SSF46785">
    <property type="entry name" value="Winged helix' DNA-binding domain"/>
    <property type="match status" value="1"/>
</dbReference>
<evidence type="ECO:0000256" key="3">
    <source>
        <dbReference type="ARBA" id="ARBA00023163"/>
    </source>
</evidence>
<dbReference type="InterPro" id="IPR036390">
    <property type="entry name" value="WH_DNA-bd_sf"/>
</dbReference>
<dbReference type="CDD" id="cd00090">
    <property type="entry name" value="HTH_ARSR"/>
    <property type="match status" value="1"/>
</dbReference>
<dbReference type="GO" id="GO:0003677">
    <property type="term" value="F:DNA binding"/>
    <property type="evidence" value="ECO:0007669"/>
    <property type="project" value="UniProtKB-KW"/>
</dbReference>
<dbReference type="Proteomes" id="UP000287470">
    <property type="component" value="Unassembled WGS sequence"/>
</dbReference>
<feature type="domain" description="HTH arsR-type" evidence="4">
    <location>
        <begin position="10"/>
        <end position="111"/>
    </location>
</feature>
<dbReference type="PRINTS" id="PR00778">
    <property type="entry name" value="HTHARSR"/>
</dbReference>
<sequence length="140" mass="15419">MTDIGGEIARLSELIARCQPAMTALGDRTRQHIILSMMAAAPCERGLRVGEIAARANLSRPTVSHHLKILKDCGIVRMRRDGTRNYYALDGDPAALDEIIVALTCARTLIARPDLHCPYDRDSADGHDITDKHHHEGAEQ</sequence>
<protein>
    <submittedName>
        <fullName evidence="5">Transcriptional regulator</fullName>
    </submittedName>
</protein>
<dbReference type="PANTHER" id="PTHR33154:SF33">
    <property type="entry name" value="TRANSCRIPTIONAL REPRESSOR SDPR"/>
    <property type="match status" value="1"/>
</dbReference>